<reference evidence="3" key="1">
    <citation type="journal article" date="2019" name="Int. J. Syst. Evol. Microbiol.">
        <title>The Global Catalogue of Microorganisms (GCM) 10K type strain sequencing project: providing services to taxonomists for standard genome sequencing and annotation.</title>
        <authorList>
            <consortium name="The Broad Institute Genomics Platform"/>
            <consortium name="The Broad Institute Genome Sequencing Center for Infectious Disease"/>
            <person name="Wu L."/>
            <person name="Ma J."/>
        </authorList>
    </citation>
    <scope>NUCLEOTIDE SEQUENCE [LARGE SCALE GENOMIC DNA]</scope>
    <source>
        <strain evidence="3">JCM 4816</strain>
    </source>
</reference>
<proteinExistence type="predicted"/>
<accession>A0ABW1GCA6</accession>
<name>A0ABW1GCA6_9ACTN</name>
<evidence type="ECO:0000313" key="2">
    <source>
        <dbReference type="EMBL" id="MFC5911663.1"/>
    </source>
</evidence>
<feature type="region of interest" description="Disordered" evidence="1">
    <location>
        <begin position="68"/>
        <end position="88"/>
    </location>
</feature>
<feature type="compositionally biased region" description="Low complexity" evidence="1">
    <location>
        <begin position="267"/>
        <end position="277"/>
    </location>
</feature>
<dbReference type="EMBL" id="JBHSQJ010000185">
    <property type="protein sequence ID" value="MFC5911663.1"/>
    <property type="molecule type" value="Genomic_DNA"/>
</dbReference>
<gene>
    <name evidence="2" type="ORF">ACFP3V_31220</name>
</gene>
<feature type="region of interest" description="Disordered" evidence="1">
    <location>
        <begin position="267"/>
        <end position="291"/>
    </location>
</feature>
<keyword evidence="3" id="KW-1185">Reference proteome</keyword>
<sequence length="328" mass="33852">MADDVLSAVRAGGDMRWVVGWNGADEALVPPGLRPVAGRVLWGGPHPLWLVGDWRSDEVRTVTVHRRRPRHPASADTVRAGLPPWEPEEDDQATARLAVLGRCGAADSELRTALLAASGGALRHLTLWPGSYTVVLQQGSRTSILGDLAGLQQVFHTPWAGGTAYATAALPLADLVGAPVDPLYLAARLAVPESPEGTGEFGPFAGVRRVPPGHALTVRAGVPDTTGYEPPTPQSASAPTEAAATAEVTRALLAALRLRVRAAAESEAAPVAMPSAAGESDSTTHGFGTSDDLLGLSDDAAVRRPVSVDLSGGSASTTLALLAARIPV</sequence>
<evidence type="ECO:0000313" key="3">
    <source>
        <dbReference type="Proteomes" id="UP001596174"/>
    </source>
</evidence>
<protein>
    <submittedName>
        <fullName evidence="2">Asparagine synthase</fullName>
    </submittedName>
</protein>
<organism evidence="2 3">
    <name type="scientific">Streptacidiphilus monticola</name>
    <dbReference type="NCBI Taxonomy" id="2161674"/>
    <lineage>
        <taxon>Bacteria</taxon>
        <taxon>Bacillati</taxon>
        <taxon>Actinomycetota</taxon>
        <taxon>Actinomycetes</taxon>
        <taxon>Kitasatosporales</taxon>
        <taxon>Streptomycetaceae</taxon>
        <taxon>Streptacidiphilus</taxon>
    </lineage>
</organism>
<dbReference type="InterPro" id="IPR029055">
    <property type="entry name" value="Ntn_hydrolases_N"/>
</dbReference>
<dbReference type="SUPFAM" id="SSF56235">
    <property type="entry name" value="N-terminal nucleophile aminohydrolases (Ntn hydrolases)"/>
    <property type="match status" value="1"/>
</dbReference>
<dbReference type="Proteomes" id="UP001596174">
    <property type="component" value="Unassembled WGS sequence"/>
</dbReference>
<feature type="region of interest" description="Disordered" evidence="1">
    <location>
        <begin position="220"/>
        <end position="241"/>
    </location>
</feature>
<comment type="caution">
    <text evidence="2">The sequence shown here is derived from an EMBL/GenBank/DDBJ whole genome shotgun (WGS) entry which is preliminary data.</text>
</comment>
<feature type="non-terminal residue" evidence="2">
    <location>
        <position position="328"/>
    </location>
</feature>
<evidence type="ECO:0000256" key="1">
    <source>
        <dbReference type="SAM" id="MobiDB-lite"/>
    </source>
</evidence>